<dbReference type="PRINTS" id="PR00081">
    <property type="entry name" value="GDHRDH"/>
</dbReference>
<feature type="region of interest" description="Disordered" evidence="4">
    <location>
        <begin position="204"/>
        <end position="223"/>
    </location>
</feature>
<evidence type="ECO:0000313" key="6">
    <source>
        <dbReference type="EMBL" id="RKN21603.1"/>
    </source>
</evidence>
<evidence type="ECO:0000256" key="3">
    <source>
        <dbReference type="RuleBase" id="RU000363"/>
    </source>
</evidence>
<protein>
    <submittedName>
        <fullName evidence="5">SDR family NAD(P)-dependent oxidoreductase</fullName>
    </submittedName>
</protein>
<name>A0A3A9W587_9ACTN</name>
<dbReference type="EMBL" id="RBDX01000011">
    <property type="protein sequence ID" value="RKN08361.1"/>
    <property type="molecule type" value="Genomic_DNA"/>
</dbReference>
<sequence length="307" mass="31778">MLDFAGGTAFVTGGAQGIGLGIARALAREGMRLALADIDEAALATAAAELASTTKVETFVLDVTDRDAFARAADAAEDRLGPVTLLCNNAGVGGNYPVPAMSYPLWDLFFGVNLGGVIHGIQTFLPRMVERGTPAHIANTAAQAGLAPMGGETGYMYEGAKAGVIGLSEGLAKQLEHEGLPIGLSVLSPGPVATDMVAHSQAASGALSTGPLSDAQAEERAGKQTQQESFLRLAGLSPDAVGTMLVEGVRAGKLHIITDRTIAPQLAARSRALFSALPAETEHDRTVGQYTAMQMRKFAASRRPPTR</sequence>
<comment type="caution">
    <text evidence="5">The sequence shown here is derived from an EMBL/GenBank/DDBJ whole genome shotgun (WGS) entry which is preliminary data.</text>
</comment>
<dbReference type="GO" id="GO:0050664">
    <property type="term" value="F:oxidoreductase activity, acting on NAD(P)H, oxygen as acceptor"/>
    <property type="evidence" value="ECO:0007669"/>
    <property type="project" value="TreeGrafter"/>
</dbReference>
<dbReference type="Proteomes" id="UP000268652">
    <property type="component" value="Unassembled WGS sequence"/>
</dbReference>
<dbReference type="EMBL" id="RBDY01000011">
    <property type="protein sequence ID" value="RKN21603.1"/>
    <property type="molecule type" value="Genomic_DNA"/>
</dbReference>
<comment type="similarity">
    <text evidence="1 3">Belongs to the short-chain dehydrogenases/reductases (SDR) family.</text>
</comment>
<dbReference type="Proteomes" id="UP000275024">
    <property type="component" value="Unassembled WGS sequence"/>
</dbReference>
<gene>
    <name evidence="6" type="ORF">D7318_16850</name>
    <name evidence="5" type="ORF">D7319_15615</name>
</gene>
<evidence type="ECO:0000256" key="4">
    <source>
        <dbReference type="SAM" id="MobiDB-lite"/>
    </source>
</evidence>
<evidence type="ECO:0000256" key="2">
    <source>
        <dbReference type="ARBA" id="ARBA00023002"/>
    </source>
</evidence>
<dbReference type="SUPFAM" id="SSF51735">
    <property type="entry name" value="NAD(P)-binding Rossmann-fold domains"/>
    <property type="match status" value="1"/>
</dbReference>
<dbReference type="Gene3D" id="3.40.50.720">
    <property type="entry name" value="NAD(P)-binding Rossmann-like Domain"/>
    <property type="match status" value="1"/>
</dbReference>
<dbReference type="InterPro" id="IPR036291">
    <property type="entry name" value="NAD(P)-bd_dom_sf"/>
</dbReference>
<evidence type="ECO:0000313" key="5">
    <source>
        <dbReference type="EMBL" id="RKN08361.1"/>
    </source>
</evidence>
<reference evidence="7 8" key="1">
    <citation type="submission" date="2018-09" db="EMBL/GenBank/DDBJ databases">
        <title>Streptomyces sp. nov. DS1-2, an endophytic actinomycete isolated from roots of Dendrobium scabrilingue.</title>
        <authorList>
            <person name="Kuncharoen N."/>
            <person name="Kudo T."/>
            <person name="Ohkuma M."/>
            <person name="Yuki M."/>
            <person name="Tanasupawat S."/>
        </authorList>
    </citation>
    <scope>NUCLEOTIDE SEQUENCE [LARGE SCALE GENOMIC DNA]</scope>
    <source>
        <strain evidence="5 8">AZ1-7</strain>
        <strain evidence="6 7">DS1-2</strain>
    </source>
</reference>
<dbReference type="PANTHER" id="PTHR43008:SF7">
    <property type="entry name" value="SHORT CHAIN DEHYDROGENASE_REDUCTASE (AFU_ORTHOLOGUE AFUA_2G00830)"/>
    <property type="match status" value="1"/>
</dbReference>
<accession>A0A3A9W587</accession>
<dbReference type="PANTHER" id="PTHR43008">
    <property type="entry name" value="BENZIL REDUCTASE"/>
    <property type="match status" value="1"/>
</dbReference>
<keyword evidence="7" id="KW-1185">Reference proteome</keyword>
<proteinExistence type="inferred from homology"/>
<evidence type="ECO:0000313" key="7">
    <source>
        <dbReference type="Proteomes" id="UP000268652"/>
    </source>
</evidence>
<dbReference type="RefSeq" id="WP_120697922.1">
    <property type="nucleotide sequence ID" value="NZ_RBDX01000011.1"/>
</dbReference>
<dbReference type="AlphaFoldDB" id="A0A3A9W587"/>
<dbReference type="CDD" id="cd05233">
    <property type="entry name" value="SDR_c"/>
    <property type="match status" value="1"/>
</dbReference>
<evidence type="ECO:0000256" key="1">
    <source>
        <dbReference type="ARBA" id="ARBA00006484"/>
    </source>
</evidence>
<evidence type="ECO:0000313" key="8">
    <source>
        <dbReference type="Proteomes" id="UP000275024"/>
    </source>
</evidence>
<dbReference type="PRINTS" id="PR00080">
    <property type="entry name" value="SDRFAMILY"/>
</dbReference>
<keyword evidence="2" id="KW-0560">Oxidoreductase</keyword>
<dbReference type="Pfam" id="PF00106">
    <property type="entry name" value="adh_short"/>
    <property type="match status" value="1"/>
</dbReference>
<dbReference type="OrthoDB" id="4690547at2"/>
<dbReference type="InterPro" id="IPR002347">
    <property type="entry name" value="SDR_fam"/>
</dbReference>
<organism evidence="5 8">
    <name type="scientific">Streptomyces radicis</name>
    <dbReference type="NCBI Taxonomy" id="1750517"/>
    <lineage>
        <taxon>Bacteria</taxon>
        <taxon>Bacillati</taxon>
        <taxon>Actinomycetota</taxon>
        <taxon>Actinomycetes</taxon>
        <taxon>Kitasatosporales</taxon>
        <taxon>Streptomycetaceae</taxon>
        <taxon>Streptomyces</taxon>
    </lineage>
</organism>